<sequence length="1548" mass="165787">MATALPYSLAKDAPFQLSVFFTHKLTGDGTTLADYPSALNWVDVLAGARLTLAIGGYSSTLHVVSAPEPSAWRSLLPGSVPVAPFPAPQLAAATIRSNPASRMSEHAVDVTLAAINASPGLRPRVWGTPLAEAVIDAIAGLDPNGPVAGLLRRARRRGDESLLARRVADALATIGPLDGVTIGRERGHEEPHGVQPLAPESALDGLLGDLDADRRVSAALDALLGQDLTGQPELRLLADAHAMGRYYEPGPAAPAAGSRPEPPQHDFHARVASFGSTPALLRTLGLVVDVTLADEAASLALTEATEISVALEGMPDDVEVTPARPTKVEVDGDAFRAASSAAWTRGALPLGEPDWVLLDTDPDAGGLKLEQYLRDLPRQLASELNGDPATAAPATIRSTGFAIARSNRADVARQRLQAAEALPTDGRALLLDDVVRGYRVEVWDDATNAWHSLHRRRVDVTAPDGSAVLTDAPDVGFLQASGLNRRDGSDDLYLHEVIAGWDGWSLSAPRPGLIAERVTDPEPGEATERMVGTPSDAPLDGARTVSRVEPGSLPRLRYGTSYSFRVLAVDLAGNSYPIVEPTPVVEPLPPEQLPGHLKRLRDQFERLDRGGVADKLRRSRPARAAEGVDLDDLERALGTGDRDIDAVTGALFRAVGPVASVHERAIVLPQVPGDRPIRVRPQLDKLGRKLKRKLPGRHPVDDPPVVEPEPPGAPPDPAVTVTLPRPYLRWEPVGSPVVVARSELDPGEQLAVLVVRSGPGERDRSERHLAPPKATQFEAETVGLFDAAIGTGDAAEIRRLFAVALAERGTLLDSHRPSLTDPNVLTQQPQMRLASRPGADPAQPSLDDLAADRGRPLAEGQYVVHDVDQLTLPYLPEPFADGASLVFYRAGEEHLLDDPNALQVLRLPYPGVWPSREPLRLVLERGDAFDARADGTAVRVTLPPGEQFRATLASTLPQDALKLFGLWRSILAGSVDDSDGYTTDELTTLVRLQRAATSGWLWWLTPGTPLRLVHAIPAPARVPQFRDLRILARPKDRGVVALAGVVEVHGPSTDQLVVRADWTERVDDPTQPAPETVTRSDIVVRSGVPENERTGVLHLIDWSDPSGAGLALHRAIQNFPDTHRRVVTYHPGGSTRYAEYFAPEELPTEPETGEPVTLDIPSSARPAAPTVLDSVPLLRWEAEAEPATPFGWLRTRGSGVRVWLDRPWFSSGDGELLGVVVFDPTHAVRQGGGWVSGPNVPEPPDEATSLWAVDPIQQRGGSTSGATVPPLLGREHVLLDTLSALWAGPLGIKPPVIGGSADGWPRGAGLPVAASPELVLRDVHGSPTVRVIGYEPEFDPETRRWFVDIALQNAPVASPFLRLAVVRWQPNSLPGCEVSGVAVTGWTQPLPERRLSVSRPDAASVQVTVSGVTARLRPGDDVRELPGGLIGPDAPTGEEAAAAARLLRSRTMLARLEHRPDGTGDLDWSAVASAALVPVHVDEGRTQEATWAGTIRIPDATPIDLRRPGGPESTWRVVVEEQELLDADSTDGLERLIGRLVYADHVAV</sequence>
<dbReference type="KEGG" id="tes:BW730_10015"/>
<accession>A0A1Q2CNU1</accession>
<dbReference type="Proteomes" id="UP000188145">
    <property type="component" value="Chromosome"/>
</dbReference>
<dbReference type="EMBL" id="CP019606">
    <property type="protein sequence ID" value="AQP47776.1"/>
    <property type="molecule type" value="Genomic_DNA"/>
</dbReference>
<evidence type="ECO:0000256" key="1">
    <source>
        <dbReference type="SAM" id="MobiDB-lite"/>
    </source>
</evidence>
<feature type="region of interest" description="Disordered" evidence="1">
    <location>
        <begin position="1146"/>
        <end position="1165"/>
    </location>
</feature>
<feature type="region of interest" description="Disordered" evidence="1">
    <location>
        <begin position="684"/>
        <end position="717"/>
    </location>
</feature>
<gene>
    <name evidence="2" type="ORF">BW730_10015</name>
</gene>
<reference evidence="3" key="1">
    <citation type="submission" date="2017-02" db="EMBL/GenBank/DDBJ databases">
        <title>Tessaracoccus aquaemaris sp. nov., isolated from the intestine of a Korean rockfish, Sebastes schlegelii, in a marine aquaculture pond.</title>
        <authorList>
            <person name="Tak E.J."/>
            <person name="Bae J.-W."/>
        </authorList>
    </citation>
    <scope>NUCLEOTIDE SEQUENCE [LARGE SCALE GENOMIC DNA]</scope>
    <source>
        <strain evidence="3">NSG39</strain>
    </source>
</reference>
<evidence type="ECO:0000313" key="3">
    <source>
        <dbReference type="Proteomes" id="UP000188145"/>
    </source>
</evidence>
<evidence type="ECO:0000313" key="2">
    <source>
        <dbReference type="EMBL" id="AQP47776.1"/>
    </source>
</evidence>
<organism evidence="2 3">
    <name type="scientific">Tessaracoccus aquimaris</name>
    <dbReference type="NCBI Taxonomy" id="1332264"/>
    <lineage>
        <taxon>Bacteria</taxon>
        <taxon>Bacillati</taxon>
        <taxon>Actinomycetota</taxon>
        <taxon>Actinomycetes</taxon>
        <taxon>Propionibacteriales</taxon>
        <taxon>Propionibacteriaceae</taxon>
        <taxon>Tessaracoccus</taxon>
    </lineage>
</organism>
<keyword evidence="3" id="KW-1185">Reference proteome</keyword>
<feature type="region of interest" description="Disordered" evidence="1">
    <location>
        <begin position="829"/>
        <end position="850"/>
    </location>
</feature>
<feature type="region of interest" description="Disordered" evidence="1">
    <location>
        <begin position="523"/>
        <end position="542"/>
    </location>
</feature>
<protein>
    <submittedName>
        <fullName evidence="2">Uncharacterized protein</fullName>
    </submittedName>
</protein>
<dbReference type="STRING" id="1332264.BW730_10015"/>
<feature type="compositionally biased region" description="Pro residues" evidence="1">
    <location>
        <begin position="705"/>
        <end position="717"/>
    </location>
</feature>
<name>A0A1Q2CNU1_9ACTN</name>
<proteinExistence type="predicted"/>